<evidence type="ECO:0000256" key="6">
    <source>
        <dbReference type="ARBA" id="ARBA00023136"/>
    </source>
</evidence>
<sequence>MRKSSSSAPVLSMRRVQAGPFHQGSSGAYVDKTARLCGAKPGGDPRAHLRDGGRDRGSVRVGDTYAAEQFKDEFIHVINESLALLSSFSTEDFFPGAAGRMVDRLTGLVSRREKIFGMLDGFFERVLDQYMDPARGNKPVTMHWAMSELIRHPAELKKVQDEIRGAVGDKERVQHDDMPKLKYLRMVVKETMRLHPPATLWCPG</sequence>
<dbReference type="EMBL" id="JACEFO010000222">
    <property type="protein sequence ID" value="KAF8776239.1"/>
    <property type="molecule type" value="Genomic_DNA"/>
</dbReference>
<evidence type="ECO:0000256" key="2">
    <source>
        <dbReference type="ARBA" id="ARBA00010617"/>
    </source>
</evidence>
<name>A0A835FTI4_9POAL</name>
<dbReference type="PRINTS" id="PR00463">
    <property type="entry name" value="EP450I"/>
</dbReference>
<accession>A0A835FTI4</accession>
<dbReference type="InterPro" id="IPR036396">
    <property type="entry name" value="Cyt_P450_sf"/>
</dbReference>
<evidence type="ECO:0008006" key="10">
    <source>
        <dbReference type="Google" id="ProtNLM"/>
    </source>
</evidence>
<dbReference type="AlphaFoldDB" id="A0A835FTI4"/>
<dbReference type="SUPFAM" id="SSF48264">
    <property type="entry name" value="Cytochrome P450"/>
    <property type="match status" value="1"/>
</dbReference>
<dbReference type="OrthoDB" id="2789670at2759"/>
<dbReference type="InterPro" id="IPR002401">
    <property type="entry name" value="Cyt_P450_E_grp-I"/>
</dbReference>
<dbReference type="Pfam" id="PF00067">
    <property type="entry name" value="p450"/>
    <property type="match status" value="1"/>
</dbReference>
<dbReference type="InterPro" id="IPR050193">
    <property type="entry name" value="Cytochrome_P450_71"/>
</dbReference>
<comment type="similarity">
    <text evidence="2">Belongs to the cytochrome P450 family.</text>
</comment>
<organism evidence="8 9">
    <name type="scientific">Digitaria exilis</name>
    <dbReference type="NCBI Taxonomy" id="1010633"/>
    <lineage>
        <taxon>Eukaryota</taxon>
        <taxon>Viridiplantae</taxon>
        <taxon>Streptophyta</taxon>
        <taxon>Embryophyta</taxon>
        <taxon>Tracheophyta</taxon>
        <taxon>Spermatophyta</taxon>
        <taxon>Magnoliopsida</taxon>
        <taxon>Liliopsida</taxon>
        <taxon>Poales</taxon>
        <taxon>Poaceae</taxon>
        <taxon>PACMAD clade</taxon>
        <taxon>Panicoideae</taxon>
        <taxon>Panicodae</taxon>
        <taxon>Paniceae</taxon>
        <taxon>Anthephorinae</taxon>
        <taxon>Digitaria</taxon>
    </lineage>
</organism>
<evidence type="ECO:0000256" key="4">
    <source>
        <dbReference type="ARBA" id="ARBA00022989"/>
    </source>
</evidence>
<gene>
    <name evidence="8" type="ORF">HU200_003725</name>
</gene>
<dbReference type="InterPro" id="IPR001128">
    <property type="entry name" value="Cyt_P450"/>
</dbReference>
<evidence type="ECO:0000256" key="5">
    <source>
        <dbReference type="ARBA" id="ARBA00023002"/>
    </source>
</evidence>
<evidence type="ECO:0000313" key="9">
    <source>
        <dbReference type="Proteomes" id="UP000636709"/>
    </source>
</evidence>
<comment type="subcellular location">
    <subcellularLocation>
        <location evidence="1">Membrane</location>
        <topology evidence="1">Single-pass membrane protein</topology>
    </subcellularLocation>
</comment>
<dbReference type="Proteomes" id="UP000636709">
    <property type="component" value="Unassembled WGS sequence"/>
</dbReference>
<proteinExistence type="inferred from homology"/>
<dbReference type="PANTHER" id="PTHR47956:SF28">
    <property type="entry name" value="EUPATOLIDE SYNTHASE"/>
    <property type="match status" value="1"/>
</dbReference>
<reference evidence="8" key="1">
    <citation type="submission" date="2020-07" db="EMBL/GenBank/DDBJ databases">
        <title>Genome sequence and genetic diversity analysis of an under-domesticated orphan crop, white fonio (Digitaria exilis).</title>
        <authorList>
            <person name="Bennetzen J.L."/>
            <person name="Chen S."/>
            <person name="Ma X."/>
            <person name="Wang X."/>
            <person name="Yssel A.E.J."/>
            <person name="Chaluvadi S.R."/>
            <person name="Johnson M."/>
            <person name="Gangashetty P."/>
            <person name="Hamidou F."/>
            <person name="Sanogo M.D."/>
            <person name="Zwaenepoel A."/>
            <person name="Wallace J."/>
            <person name="Van De Peer Y."/>
            <person name="Van Deynze A."/>
        </authorList>
    </citation>
    <scope>NUCLEOTIDE SEQUENCE</scope>
    <source>
        <tissue evidence="8">Leaves</tissue>
    </source>
</reference>
<dbReference type="PANTHER" id="PTHR47956">
    <property type="entry name" value="CYTOCHROME P450 71B11-RELATED"/>
    <property type="match status" value="1"/>
</dbReference>
<keyword evidence="5" id="KW-0560">Oxidoreductase</keyword>
<evidence type="ECO:0000313" key="8">
    <source>
        <dbReference type="EMBL" id="KAF8776239.1"/>
    </source>
</evidence>
<feature type="compositionally biased region" description="Basic and acidic residues" evidence="7">
    <location>
        <begin position="43"/>
        <end position="58"/>
    </location>
</feature>
<protein>
    <recommendedName>
        <fullName evidence="10">Cytochrome P450</fullName>
    </recommendedName>
</protein>
<dbReference type="GO" id="GO:0004497">
    <property type="term" value="F:monooxygenase activity"/>
    <property type="evidence" value="ECO:0007669"/>
    <property type="project" value="InterPro"/>
</dbReference>
<feature type="region of interest" description="Disordered" evidence="7">
    <location>
        <begin position="40"/>
        <end position="60"/>
    </location>
</feature>
<evidence type="ECO:0000256" key="1">
    <source>
        <dbReference type="ARBA" id="ARBA00004167"/>
    </source>
</evidence>
<dbReference type="GO" id="GO:0016705">
    <property type="term" value="F:oxidoreductase activity, acting on paired donors, with incorporation or reduction of molecular oxygen"/>
    <property type="evidence" value="ECO:0007669"/>
    <property type="project" value="InterPro"/>
</dbReference>
<keyword evidence="3" id="KW-0812">Transmembrane</keyword>
<keyword evidence="6" id="KW-0472">Membrane</keyword>
<dbReference type="GO" id="GO:0005506">
    <property type="term" value="F:iron ion binding"/>
    <property type="evidence" value="ECO:0007669"/>
    <property type="project" value="InterPro"/>
</dbReference>
<keyword evidence="9" id="KW-1185">Reference proteome</keyword>
<keyword evidence="4" id="KW-1133">Transmembrane helix</keyword>
<dbReference type="Gene3D" id="1.10.630.10">
    <property type="entry name" value="Cytochrome P450"/>
    <property type="match status" value="1"/>
</dbReference>
<dbReference type="GO" id="GO:0020037">
    <property type="term" value="F:heme binding"/>
    <property type="evidence" value="ECO:0007669"/>
    <property type="project" value="InterPro"/>
</dbReference>
<dbReference type="GO" id="GO:0016020">
    <property type="term" value="C:membrane"/>
    <property type="evidence" value="ECO:0007669"/>
    <property type="project" value="UniProtKB-SubCell"/>
</dbReference>
<evidence type="ECO:0000256" key="3">
    <source>
        <dbReference type="ARBA" id="ARBA00022692"/>
    </source>
</evidence>
<evidence type="ECO:0000256" key="7">
    <source>
        <dbReference type="SAM" id="MobiDB-lite"/>
    </source>
</evidence>
<comment type="caution">
    <text evidence="8">The sequence shown here is derived from an EMBL/GenBank/DDBJ whole genome shotgun (WGS) entry which is preliminary data.</text>
</comment>